<dbReference type="Proteomes" id="UP000243820">
    <property type="component" value="Unassembled WGS sequence"/>
</dbReference>
<dbReference type="SUPFAM" id="SSF50249">
    <property type="entry name" value="Nucleic acid-binding proteins"/>
    <property type="match status" value="3"/>
</dbReference>
<dbReference type="GO" id="GO:0000724">
    <property type="term" value="P:double-strand break repair via homologous recombination"/>
    <property type="evidence" value="ECO:0007669"/>
    <property type="project" value="TreeGrafter"/>
</dbReference>
<reference evidence="2 3" key="1">
    <citation type="journal article" date="2017" name="BMC Genomics">
        <title>Genomic analysis of methanogenic archaea reveals a shift towards energy conservation.</title>
        <authorList>
            <person name="Gilmore S.P."/>
            <person name="Henske J.K."/>
            <person name="Sexton J.A."/>
            <person name="Solomon K.V."/>
            <person name="Seppala S."/>
            <person name="Yoo J.I."/>
            <person name="Huyett L.M."/>
            <person name="Pressman A."/>
            <person name="Cogan J.Z."/>
            <person name="Kivenson V."/>
            <person name="Peng X."/>
            <person name="Tan Y."/>
            <person name="Valentine D.L."/>
            <person name="O'Malley M.A."/>
        </authorList>
    </citation>
    <scope>NUCLEOTIDE SEQUENCE [LARGE SCALE GENOMIC DNA]</scope>
    <source>
        <strain evidence="2 3">XII</strain>
    </source>
</reference>
<dbReference type="PANTHER" id="PTHR13356">
    <property type="entry name" value="OB FOLD NUCLEIC ACID BINDING PROTEIN-RELATED"/>
    <property type="match status" value="1"/>
</dbReference>
<gene>
    <name evidence="2" type="ORF">ASJ83_02180</name>
</gene>
<dbReference type="GO" id="GO:0003677">
    <property type="term" value="F:DNA binding"/>
    <property type="evidence" value="ECO:0007669"/>
    <property type="project" value="UniProtKB-KW"/>
</dbReference>
<organism evidence="2 3">
    <name type="scientific">Methanocorpusculum parvum</name>
    <dbReference type="NCBI Taxonomy" id="2193"/>
    <lineage>
        <taxon>Archaea</taxon>
        <taxon>Methanobacteriati</taxon>
        <taxon>Methanobacteriota</taxon>
        <taxon>Stenosarchaea group</taxon>
        <taxon>Methanomicrobia</taxon>
        <taxon>Methanomicrobiales</taxon>
        <taxon>Methanocorpusculaceae</taxon>
        <taxon>Methanocorpusculum</taxon>
    </lineage>
</organism>
<dbReference type="AlphaFoldDB" id="A0AAX0Q7Z5"/>
<evidence type="ECO:0000313" key="2">
    <source>
        <dbReference type="EMBL" id="PAV09409.1"/>
    </source>
</evidence>
<keyword evidence="3" id="KW-1185">Reference proteome</keyword>
<comment type="caution">
    <text evidence="2">The sequence shown here is derived from an EMBL/GenBank/DDBJ whole genome shotgun (WGS) entry which is preliminary data.</text>
</comment>
<dbReference type="EMBL" id="LMVO01000012">
    <property type="protein sequence ID" value="PAV09409.1"/>
    <property type="molecule type" value="Genomic_DNA"/>
</dbReference>
<protein>
    <recommendedName>
        <fullName evidence="4">Nucleotide-binding protein</fullName>
    </recommendedName>
</protein>
<evidence type="ECO:0000313" key="3">
    <source>
        <dbReference type="Proteomes" id="UP000243820"/>
    </source>
</evidence>
<accession>A0AAX0Q7Z5</accession>
<sequence length="424" mass="45457">MHYALVSDLLTQEAFEERVEQKSASLGGLVDEVTAAMMVVDELGRSHIKIGSIPSARTQVVSFFGRILEIRPPREFTREGEPPGLVASVVLGDPTGTVVMTLWDDRAEAAGELETGSVIEVIAKPRPGKKEVTCLALRESRVTIVETKKPPKSEVMASPLTVRILVVSEVREITRRDGTPAFLQEFIIGDASGTARMVTWTPELFADVDEGSCISVTGVQRKEDDGIVEYVVSDSAEIKIIPGEIEVLSKDASEVTEGLNPVVTGVVTSVSDLKTFITKRGTESRVRNIQIRGSAEKSGVNAAVWGDAADMLFLPGDAVQVVNAEAKLNRYGELELSVGRGSAIRMVPVPGKAFFGTGMLIRRPEGLSLDDGTAVWILKTDETPVIGTTADVEGISGNGRVEVTGIWPRPADPSSAAARLRPLL</sequence>
<dbReference type="PANTHER" id="PTHR13356:SF0">
    <property type="entry name" value="SOSS COMPLEX SUBUNIT B HOMOLOG"/>
    <property type="match status" value="1"/>
</dbReference>
<dbReference type="InterPro" id="IPR012340">
    <property type="entry name" value="NA-bd_OB-fold"/>
</dbReference>
<dbReference type="InterPro" id="IPR051231">
    <property type="entry name" value="SOSS-B"/>
</dbReference>
<name>A0AAX0Q7Z5_9EURY</name>
<evidence type="ECO:0000256" key="1">
    <source>
        <dbReference type="ARBA" id="ARBA00023125"/>
    </source>
</evidence>
<dbReference type="RefSeq" id="WP_095642045.1">
    <property type="nucleotide sequence ID" value="NZ_LMVO01000012.1"/>
</dbReference>
<dbReference type="Gene3D" id="2.40.50.140">
    <property type="entry name" value="Nucleic acid-binding proteins"/>
    <property type="match status" value="3"/>
</dbReference>
<dbReference type="CDD" id="cd04491">
    <property type="entry name" value="SoSSB_OBF"/>
    <property type="match status" value="1"/>
</dbReference>
<evidence type="ECO:0008006" key="4">
    <source>
        <dbReference type="Google" id="ProtNLM"/>
    </source>
</evidence>
<keyword evidence="1" id="KW-0238">DNA-binding</keyword>
<dbReference type="GO" id="GO:0010212">
    <property type="term" value="P:response to ionizing radiation"/>
    <property type="evidence" value="ECO:0007669"/>
    <property type="project" value="TreeGrafter"/>
</dbReference>
<proteinExistence type="predicted"/>